<accession>A0A143PIH9</accession>
<sequence>MSHTVHIPTPLRQYTDKLDTVHIDGTTVGDLLAQLTTTYPELKKHLYNEQGKLRHFVNIYVNDEDIRYLQKEQTALGTADTISIIPSVAGGSQAAPAELPALEQEELARYSRHLILPEVGVEGQKKLKAARVLCVGAGGLGSPVLLYLAAAGIGRIGIVDFDVVDLSNLQRQVAHGTSDIGRRKLDSARDAVLAINPHVQVDLYETALSSQNALELFAPYDIIIDGTDNFPTRYLVNDACVLLGKPNAYGSIFRFEGQASVFATKDGPCYRCLYPEPPPPGLVPSCAEGGVLGVLPGIIGVIQATEAIKLILGTGEPLIGRFLIYDALRMKFRELKLRRDPECPVCGDHPTVKALIDYEQFCGLKPAPGAAAAHSTEVPAITVEQLKQRLDRGDDLVILDVREPFEVDIVRIEGSTVIPLGELPRRIGELDRTRDLVVQCKVGGRSAKAVALLREQGFDRAVNLTGGILAWVDRIEPGKAKY</sequence>
<dbReference type="PROSITE" id="PS50206">
    <property type="entry name" value="RHODANESE_3"/>
    <property type="match status" value="1"/>
</dbReference>
<evidence type="ECO:0000256" key="3">
    <source>
        <dbReference type="ARBA" id="ARBA00022741"/>
    </source>
</evidence>
<evidence type="ECO:0000256" key="11">
    <source>
        <dbReference type="ARBA" id="ARBA00075328"/>
    </source>
</evidence>
<dbReference type="GO" id="GO:0061605">
    <property type="term" value="F:molybdopterin-synthase adenylyltransferase activity"/>
    <property type="evidence" value="ECO:0007669"/>
    <property type="project" value="UniProtKB-EC"/>
</dbReference>
<dbReference type="InterPro" id="IPR000594">
    <property type="entry name" value="ThiF_NAD_FAD-bd"/>
</dbReference>
<dbReference type="KEGG" id="abac:LuPra_00762"/>
<dbReference type="NCBIfam" id="NF004281">
    <property type="entry name" value="PRK05690.1"/>
    <property type="match status" value="1"/>
</dbReference>
<keyword evidence="2 14" id="KW-0808">Transferase</keyword>
<evidence type="ECO:0000313" key="15">
    <source>
        <dbReference type="Proteomes" id="UP000076079"/>
    </source>
</evidence>
<dbReference type="SUPFAM" id="SSF69572">
    <property type="entry name" value="Activating enzymes of the ubiquitin-like proteins"/>
    <property type="match status" value="1"/>
</dbReference>
<dbReference type="Pfam" id="PF00581">
    <property type="entry name" value="Rhodanese"/>
    <property type="match status" value="1"/>
</dbReference>
<dbReference type="RefSeq" id="WP_110169525.1">
    <property type="nucleotide sequence ID" value="NZ_CP015136.1"/>
</dbReference>
<dbReference type="InterPro" id="IPR016155">
    <property type="entry name" value="Mopterin_synth/thiamin_S_b"/>
</dbReference>
<organism evidence="14 15">
    <name type="scientific">Luteitalea pratensis</name>
    <dbReference type="NCBI Taxonomy" id="1855912"/>
    <lineage>
        <taxon>Bacteria</taxon>
        <taxon>Pseudomonadati</taxon>
        <taxon>Acidobacteriota</taxon>
        <taxon>Vicinamibacteria</taxon>
        <taxon>Vicinamibacterales</taxon>
        <taxon>Vicinamibacteraceae</taxon>
        <taxon>Luteitalea</taxon>
    </lineage>
</organism>
<dbReference type="EC" id="2.7.7.80" evidence="8"/>
<dbReference type="InterPro" id="IPR036873">
    <property type="entry name" value="Rhodanese-like_dom_sf"/>
</dbReference>
<dbReference type="SMART" id="SM00450">
    <property type="entry name" value="RHOD"/>
    <property type="match status" value="1"/>
</dbReference>
<evidence type="ECO:0000256" key="5">
    <source>
        <dbReference type="ARBA" id="ARBA00052218"/>
    </source>
</evidence>
<dbReference type="InterPro" id="IPR003749">
    <property type="entry name" value="ThiS/MoaD-like"/>
</dbReference>
<reference evidence="14 15" key="1">
    <citation type="journal article" date="2016" name="Genome Announc.">
        <title>First Complete Genome Sequence of a Subdivision 6 Acidobacterium Strain.</title>
        <authorList>
            <person name="Huang S."/>
            <person name="Vieira S."/>
            <person name="Bunk B."/>
            <person name="Riedel T."/>
            <person name="Sproer C."/>
            <person name="Overmann J."/>
        </authorList>
    </citation>
    <scope>NUCLEOTIDE SEQUENCE [LARGE SCALE GENOMIC DNA]</scope>
    <source>
        <strain evidence="15">DSM 100886 HEG_-6_39</strain>
    </source>
</reference>
<keyword evidence="14" id="KW-0548">Nucleotidyltransferase</keyword>
<name>A0A143PIH9_LUTPR</name>
<dbReference type="CDD" id="cd17074">
    <property type="entry name" value="Ubl_CysO_like"/>
    <property type="match status" value="1"/>
</dbReference>
<dbReference type="GO" id="GO:0008641">
    <property type="term" value="F:ubiquitin-like modifier activating enzyme activity"/>
    <property type="evidence" value="ECO:0007669"/>
    <property type="project" value="InterPro"/>
</dbReference>
<evidence type="ECO:0000256" key="7">
    <source>
        <dbReference type="ARBA" id="ARBA00063809"/>
    </source>
</evidence>
<protein>
    <recommendedName>
        <fullName evidence="9">Molybdopterin-synthase adenylyltransferase</fullName>
        <ecNumber evidence="8">2.7.7.80</ecNumber>
    </recommendedName>
    <alternativeName>
        <fullName evidence="12">MoaD protein adenylase</fullName>
    </alternativeName>
    <alternativeName>
        <fullName evidence="10">Molybdopterin-converting factor subunit 1 adenylase</fullName>
    </alternativeName>
    <alternativeName>
        <fullName evidence="11">Sulfur carrier protein MoaD adenylyltransferase</fullName>
    </alternativeName>
</protein>
<proteinExistence type="inferred from homology"/>
<evidence type="ECO:0000256" key="2">
    <source>
        <dbReference type="ARBA" id="ARBA00022679"/>
    </source>
</evidence>
<keyword evidence="15" id="KW-1185">Reference proteome</keyword>
<comment type="catalytic activity">
    <reaction evidence="5">
        <text>[molybdopterin-synthase sulfur-carrier protein]-C-terminal Gly-Gly + ATP + H(+) = [molybdopterin-synthase sulfur-carrier protein]-C-terminal Gly-Gly-AMP + diphosphate</text>
        <dbReference type="Rhea" id="RHEA:43616"/>
        <dbReference type="Rhea" id="RHEA-COMP:12159"/>
        <dbReference type="Rhea" id="RHEA-COMP:12202"/>
        <dbReference type="ChEBI" id="CHEBI:15378"/>
        <dbReference type="ChEBI" id="CHEBI:30616"/>
        <dbReference type="ChEBI" id="CHEBI:33019"/>
        <dbReference type="ChEBI" id="CHEBI:90618"/>
        <dbReference type="ChEBI" id="CHEBI:90778"/>
        <dbReference type="EC" id="2.7.7.80"/>
    </reaction>
</comment>
<dbReference type="Pfam" id="PF02597">
    <property type="entry name" value="ThiS"/>
    <property type="match status" value="1"/>
</dbReference>
<dbReference type="Pfam" id="PF00899">
    <property type="entry name" value="ThiF"/>
    <property type="match status" value="1"/>
</dbReference>
<reference evidence="15" key="2">
    <citation type="submission" date="2016-04" db="EMBL/GenBank/DDBJ databases">
        <title>First Complete Genome Sequence of a Subdivision 6 Acidobacterium.</title>
        <authorList>
            <person name="Huang S."/>
            <person name="Vieira S."/>
            <person name="Bunk B."/>
            <person name="Riedel T."/>
            <person name="Sproeer C."/>
            <person name="Overmann J."/>
        </authorList>
    </citation>
    <scope>NUCLEOTIDE SEQUENCE [LARGE SCALE GENOMIC DNA]</scope>
    <source>
        <strain evidence="15">DSM 100886 HEG_-6_39</strain>
    </source>
</reference>
<dbReference type="STRING" id="1855912.LuPra_00762"/>
<evidence type="ECO:0000256" key="4">
    <source>
        <dbReference type="ARBA" id="ARBA00022840"/>
    </source>
</evidence>
<dbReference type="PATRIC" id="fig|1813736.3.peg.797"/>
<evidence type="ECO:0000256" key="12">
    <source>
        <dbReference type="ARBA" id="ARBA00078531"/>
    </source>
</evidence>
<evidence type="ECO:0000256" key="1">
    <source>
        <dbReference type="ARBA" id="ARBA00009919"/>
    </source>
</evidence>
<comment type="subunit">
    <text evidence="7">Homodimer. Forms a stable heterotetrameric complex of 2 MoeB and 2 MoaD during adenylation of MoaD.</text>
</comment>
<dbReference type="AlphaFoldDB" id="A0A143PIH9"/>
<dbReference type="CDD" id="cd00757">
    <property type="entry name" value="ThiF_MoeB_HesA_family"/>
    <property type="match status" value="1"/>
</dbReference>
<evidence type="ECO:0000313" key="14">
    <source>
        <dbReference type="EMBL" id="AMY07589.1"/>
    </source>
</evidence>
<dbReference type="Gene3D" id="3.10.20.30">
    <property type="match status" value="1"/>
</dbReference>
<evidence type="ECO:0000259" key="13">
    <source>
        <dbReference type="PROSITE" id="PS50206"/>
    </source>
</evidence>
<dbReference type="GO" id="GO:0008146">
    <property type="term" value="F:sulfotransferase activity"/>
    <property type="evidence" value="ECO:0007669"/>
    <property type="project" value="TreeGrafter"/>
</dbReference>
<dbReference type="InterPro" id="IPR001763">
    <property type="entry name" value="Rhodanese-like_dom"/>
</dbReference>
<comment type="function">
    <text evidence="6">Catalyzes the adenylation by ATP of the carboxyl group of the C-terminal glycine of sulfur carrier protein MoaD.</text>
</comment>
<comment type="similarity">
    <text evidence="1">Belongs to the HesA/MoeB/ThiF family.</text>
</comment>
<gene>
    <name evidence="14" type="primary">moeZ</name>
    <name evidence="14" type="ORF">LuPra_00762</name>
</gene>
<dbReference type="SUPFAM" id="SSF54285">
    <property type="entry name" value="MoaD/ThiS"/>
    <property type="match status" value="1"/>
</dbReference>
<dbReference type="GO" id="GO:0005829">
    <property type="term" value="C:cytosol"/>
    <property type="evidence" value="ECO:0007669"/>
    <property type="project" value="TreeGrafter"/>
</dbReference>
<dbReference type="GO" id="GO:0005524">
    <property type="term" value="F:ATP binding"/>
    <property type="evidence" value="ECO:0007669"/>
    <property type="project" value="UniProtKB-KW"/>
</dbReference>
<evidence type="ECO:0000256" key="10">
    <source>
        <dbReference type="ARBA" id="ARBA00075110"/>
    </source>
</evidence>
<dbReference type="EMBL" id="CP015136">
    <property type="protein sequence ID" value="AMY07589.1"/>
    <property type="molecule type" value="Genomic_DNA"/>
</dbReference>
<dbReference type="InterPro" id="IPR045886">
    <property type="entry name" value="ThiF/MoeB/HesA"/>
</dbReference>
<evidence type="ECO:0000256" key="9">
    <source>
        <dbReference type="ARBA" id="ARBA00073635"/>
    </source>
</evidence>
<keyword evidence="4" id="KW-0067">ATP-binding</keyword>
<dbReference type="Gene3D" id="3.40.50.720">
    <property type="entry name" value="NAD(P)-binding Rossmann-like Domain"/>
    <property type="match status" value="1"/>
</dbReference>
<dbReference type="PANTHER" id="PTHR10953">
    <property type="entry name" value="UBIQUITIN-ACTIVATING ENZYME E1"/>
    <property type="match status" value="1"/>
</dbReference>
<dbReference type="FunFam" id="3.40.50.720:FF:000033">
    <property type="entry name" value="Adenylyltransferase and sulfurtransferase MOCS3"/>
    <property type="match status" value="1"/>
</dbReference>
<keyword evidence="3" id="KW-0547">Nucleotide-binding</keyword>
<dbReference type="Proteomes" id="UP000076079">
    <property type="component" value="Chromosome"/>
</dbReference>
<dbReference type="PANTHER" id="PTHR10953:SF102">
    <property type="entry name" value="ADENYLYLTRANSFERASE AND SULFURTRANSFERASE MOCS3"/>
    <property type="match status" value="1"/>
</dbReference>
<dbReference type="GO" id="GO:0004792">
    <property type="term" value="F:thiosulfate-cyanide sulfurtransferase activity"/>
    <property type="evidence" value="ECO:0007669"/>
    <property type="project" value="TreeGrafter"/>
</dbReference>
<dbReference type="InterPro" id="IPR012675">
    <property type="entry name" value="Beta-grasp_dom_sf"/>
</dbReference>
<dbReference type="Gene3D" id="3.40.250.10">
    <property type="entry name" value="Rhodanese-like domain"/>
    <property type="match status" value="1"/>
</dbReference>
<evidence type="ECO:0000256" key="6">
    <source>
        <dbReference type="ARBA" id="ARBA00055169"/>
    </source>
</evidence>
<evidence type="ECO:0000256" key="8">
    <source>
        <dbReference type="ARBA" id="ARBA00066884"/>
    </source>
</evidence>
<dbReference type="InterPro" id="IPR035985">
    <property type="entry name" value="Ubiquitin-activating_enz"/>
</dbReference>
<dbReference type="OrthoDB" id="9800872at2"/>
<feature type="domain" description="Rhodanese" evidence="13">
    <location>
        <begin position="392"/>
        <end position="480"/>
    </location>
</feature>